<dbReference type="GO" id="GO:0016020">
    <property type="term" value="C:membrane"/>
    <property type="evidence" value="ECO:0007669"/>
    <property type="project" value="TreeGrafter"/>
</dbReference>
<dbReference type="InterPro" id="IPR042099">
    <property type="entry name" value="ANL_N_sf"/>
</dbReference>
<sequence>MVVGDAWLEKADALLVQLFAGWNNLTTVLVTVIILYVAYPWLTWRDPDTHPLLLARQATSSPVRKKGESAVYRSLECPYGYPLRNGLNVKDPDAPKWSPGRNGDIRDIWRRAIQGPLNDDGTPSGQKGKILTVLGREQVLTHEFEGISQEINIVGQQIKSANGSVVAIYLSNSTELIASIFAAAFYGFKAVLIPYKLTTEELIKHLSLVKADVLIAEAGTVELGLVTKSCPELSNVIWVAKYGSRHMDWNEVPEGVGSKLDVCVWHELFDEKKGIVSSELPPFEKDSTVQPLVLFSEGTGNLKLIEYTSENIVAATAAQLSAIPRAQRYSLKDTVLPADSLTSVYPLTTTFAALYSGSTIALNSVAGDAVDIRSAATGVSPTIIITPSDSLSQYHSRTTSKSKTIFEKLNHTLQSQCLDSGTMPKPTTISKAITGGTAAIEPSFSNLRLIISSYEAGSSNPPISSQSLANLRIITGARIIYALTAPHVAGAVTQTNIFDYRRSKGPAHLGTPLSSVELKLIGDEKDMCDGNPVGKVLVSGPAVVGGETVIQNQAMFNDDGTLSFI</sequence>
<reference evidence="3 4" key="2">
    <citation type="submission" date="2015-05" db="EMBL/GenBank/DDBJ databases">
        <authorList>
            <person name="Morales-Cruz A."/>
            <person name="Amrine K.C."/>
            <person name="Cantu D."/>
        </authorList>
    </citation>
    <scope>NUCLEOTIDE SEQUENCE [LARGE SCALE GENOMIC DNA]</scope>
    <source>
        <strain evidence="3">UCRPC4</strain>
    </source>
</reference>
<keyword evidence="1" id="KW-0472">Membrane</keyword>
<dbReference type="EMBL" id="LCWF01000124">
    <property type="protein sequence ID" value="KKY18365.1"/>
    <property type="molecule type" value="Genomic_DNA"/>
</dbReference>
<dbReference type="AlphaFoldDB" id="A0A0G2GNH6"/>
<keyword evidence="1" id="KW-0812">Transmembrane</keyword>
<dbReference type="GO" id="GO:0005783">
    <property type="term" value="C:endoplasmic reticulum"/>
    <property type="evidence" value="ECO:0007669"/>
    <property type="project" value="TreeGrafter"/>
</dbReference>
<evidence type="ECO:0000256" key="1">
    <source>
        <dbReference type="SAM" id="Phobius"/>
    </source>
</evidence>
<evidence type="ECO:0000259" key="2">
    <source>
        <dbReference type="Pfam" id="PF00501"/>
    </source>
</evidence>
<protein>
    <recommendedName>
        <fullName evidence="2">AMP-dependent synthetase/ligase domain-containing protein</fullName>
    </recommendedName>
</protein>
<reference evidence="3 4" key="1">
    <citation type="submission" date="2015-05" db="EMBL/GenBank/DDBJ databases">
        <title>Distinctive expansion of gene families associated with plant cell wall degradation and secondary metabolism in the genomes of grapevine trunk pathogens.</title>
        <authorList>
            <person name="Lawrence D.P."/>
            <person name="Travadon R."/>
            <person name="Rolshausen P.E."/>
            <person name="Baumgartner K."/>
        </authorList>
    </citation>
    <scope>NUCLEOTIDE SEQUENCE [LARGE SCALE GENOMIC DNA]</scope>
    <source>
        <strain evidence="3">UCRPC4</strain>
    </source>
</reference>
<dbReference type="OrthoDB" id="4138492at2759"/>
<feature type="transmembrane region" description="Helical" evidence="1">
    <location>
        <begin position="20"/>
        <end position="42"/>
    </location>
</feature>
<comment type="caution">
    <text evidence="3">The sequence shown here is derived from an EMBL/GenBank/DDBJ whole genome shotgun (WGS) entry which is preliminary data.</text>
</comment>
<evidence type="ECO:0000313" key="3">
    <source>
        <dbReference type="EMBL" id="KKY18365.1"/>
    </source>
</evidence>
<evidence type="ECO:0000313" key="4">
    <source>
        <dbReference type="Proteomes" id="UP000053317"/>
    </source>
</evidence>
<organism evidence="3 4">
    <name type="scientific">Phaeomoniella chlamydospora</name>
    <name type="common">Phaeoacremonium chlamydosporum</name>
    <dbReference type="NCBI Taxonomy" id="158046"/>
    <lineage>
        <taxon>Eukaryota</taxon>
        <taxon>Fungi</taxon>
        <taxon>Dikarya</taxon>
        <taxon>Ascomycota</taxon>
        <taxon>Pezizomycotina</taxon>
        <taxon>Eurotiomycetes</taxon>
        <taxon>Chaetothyriomycetidae</taxon>
        <taxon>Phaeomoniellales</taxon>
        <taxon>Phaeomoniellaceae</taxon>
        <taxon>Phaeomoniella</taxon>
    </lineage>
</organism>
<dbReference type="InterPro" id="IPR000873">
    <property type="entry name" value="AMP-dep_synth/lig_dom"/>
</dbReference>
<dbReference type="Pfam" id="PF00501">
    <property type="entry name" value="AMP-binding"/>
    <property type="match status" value="1"/>
</dbReference>
<dbReference type="Proteomes" id="UP000053317">
    <property type="component" value="Unassembled WGS sequence"/>
</dbReference>
<gene>
    <name evidence="3" type="ORF">UCRPC4_g04982</name>
</gene>
<keyword evidence="4" id="KW-1185">Reference proteome</keyword>
<dbReference type="PANTHER" id="PTHR43272:SF11">
    <property type="entry name" value="AMP-DEPENDENT SYNTHETASE_LIGASE DOMAIN-CONTAINING PROTEIN"/>
    <property type="match status" value="1"/>
</dbReference>
<keyword evidence="1" id="KW-1133">Transmembrane helix</keyword>
<name>A0A0G2GNH6_PHACM</name>
<dbReference type="PANTHER" id="PTHR43272">
    <property type="entry name" value="LONG-CHAIN-FATTY-ACID--COA LIGASE"/>
    <property type="match status" value="1"/>
</dbReference>
<dbReference type="SUPFAM" id="SSF56801">
    <property type="entry name" value="Acetyl-CoA synthetase-like"/>
    <property type="match status" value="1"/>
</dbReference>
<proteinExistence type="predicted"/>
<feature type="domain" description="AMP-dependent synthetase/ligase" evidence="2">
    <location>
        <begin position="161"/>
        <end position="546"/>
    </location>
</feature>
<accession>A0A0G2GNH6</accession>
<dbReference type="Gene3D" id="3.40.50.12780">
    <property type="entry name" value="N-terminal domain of ligase-like"/>
    <property type="match status" value="1"/>
</dbReference>
<dbReference type="GO" id="GO:0004467">
    <property type="term" value="F:long-chain fatty acid-CoA ligase activity"/>
    <property type="evidence" value="ECO:0007669"/>
    <property type="project" value="TreeGrafter"/>
</dbReference>